<keyword evidence="2" id="KW-1133">Transmembrane helix</keyword>
<dbReference type="EMBL" id="NHON01000002">
    <property type="protein sequence ID" value="OWJ68916.1"/>
    <property type="molecule type" value="Genomic_DNA"/>
</dbReference>
<keyword evidence="2" id="KW-0812">Transmembrane</keyword>
<keyword evidence="4" id="KW-1185">Reference proteome</keyword>
<sequence length="205" mass="22434">MTAGLTFVTPSNQPAEEAMEQGRTSGGARIVPLARPSAGVGACRSPGRGPLRAAGISPLVVRRRDGTPGSEGRCDGERDSRAIDPAYVQYRPDGSRIEFWYRDNRLNRIDGPAVIERAANGRILSQEWWIDGRNITDLAEAYLRETGARYPLDPGHQSILLCRQLLGGERAAMLADCLGWRSILTALCYVGPFWVLLGLSITLFH</sequence>
<reference evidence="4" key="1">
    <citation type="submission" date="2017-05" db="EMBL/GenBank/DDBJ databases">
        <authorList>
            <person name="Macchi M."/>
            <person name="Festa S."/>
            <person name="Coppotelli B.M."/>
            <person name="Morelli I.S."/>
        </authorList>
    </citation>
    <scope>NUCLEOTIDE SEQUENCE [LARGE SCALE GENOMIC DNA]</scope>
    <source>
        <strain evidence="4">I</strain>
    </source>
</reference>
<name>A0A211ZUT1_9PROT</name>
<dbReference type="AlphaFoldDB" id="A0A211ZUT1"/>
<organism evidence="3 4">
    <name type="scientific">Inquilinus limosus</name>
    <dbReference type="NCBI Taxonomy" id="171674"/>
    <lineage>
        <taxon>Bacteria</taxon>
        <taxon>Pseudomonadati</taxon>
        <taxon>Pseudomonadota</taxon>
        <taxon>Alphaproteobacteria</taxon>
        <taxon>Rhodospirillales</taxon>
        <taxon>Rhodospirillaceae</taxon>
        <taxon>Inquilinus</taxon>
    </lineage>
</organism>
<evidence type="ECO:0000313" key="3">
    <source>
        <dbReference type="EMBL" id="OWJ68916.1"/>
    </source>
</evidence>
<protein>
    <submittedName>
        <fullName evidence="3">Uncharacterized protein</fullName>
    </submittedName>
</protein>
<keyword evidence="2" id="KW-0472">Membrane</keyword>
<feature type="transmembrane region" description="Helical" evidence="2">
    <location>
        <begin position="183"/>
        <end position="204"/>
    </location>
</feature>
<accession>A0A211ZUT1</accession>
<gene>
    <name evidence="3" type="ORF">BWR60_02240</name>
</gene>
<evidence type="ECO:0000256" key="1">
    <source>
        <dbReference type="SAM" id="MobiDB-lite"/>
    </source>
</evidence>
<dbReference type="Proteomes" id="UP000196655">
    <property type="component" value="Unassembled WGS sequence"/>
</dbReference>
<proteinExistence type="predicted"/>
<feature type="region of interest" description="Disordered" evidence="1">
    <location>
        <begin position="1"/>
        <end position="22"/>
    </location>
</feature>
<evidence type="ECO:0000256" key="2">
    <source>
        <dbReference type="SAM" id="Phobius"/>
    </source>
</evidence>
<comment type="caution">
    <text evidence="3">The sequence shown here is derived from an EMBL/GenBank/DDBJ whole genome shotgun (WGS) entry which is preliminary data.</text>
</comment>
<evidence type="ECO:0000313" key="4">
    <source>
        <dbReference type="Proteomes" id="UP000196655"/>
    </source>
</evidence>